<keyword evidence="4 5" id="KW-0862">Zinc</keyword>
<keyword evidence="1 5" id="KW-0479">Metal-binding</keyword>
<dbReference type="InterPro" id="IPR003307">
    <property type="entry name" value="W2_domain"/>
</dbReference>
<name>A0A9N9FWJ3_9GLOM</name>
<dbReference type="SUPFAM" id="SSF90229">
    <property type="entry name" value="CCCH zinc finger"/>
    <property type="match status" value="2"/>
</dbReference>
<gene>
    <name evidence="10" type="ORF">POCULU_LOCUS5521</name>
</gene>
<dbReference type="InterPro" id="IPR036855">
    <property type="entry name" value="Znf_CCCH_sf"/>
</dbReference>
<feature type="domain" description="C3H1-type" evidence="7">
    <location>
        <begin position="229"/>
        <end position="257"/>
    </location>
</feature>
<dbReference type="SUPFAM" id="SSF55811">
    <property type="entry name" value="Nudix"/>
    <property type="match status" value="1"/>
</dbReference>
<feature type="domain" description="C3H1-type" evidence="7">
    <location>
        <begin position="283"/>
        <end position="311"/>
    </location>
</feature>
<dbReference type="SMART" id="SM00515">
    <property type="entry name" value="eIF5C"/>
    <property type="match status" value="1"/>
</dbReference>
<evidence type="ECO:0000313" key="10">
    <source>
        <dbReference type="EMBL" id="CAG8561258.1"/>
    </source>
</evidence>
<dbReference type="GO" id="GO:0003729">
    <property type="term" value="F:mRNA binding"/>
    <property type="evidence" value="ECO:0007669"/>
    <property type="project" value="InterPro"/>
</dbReference>
<feature type="compositionally biased region" description="Basic and acidic residues" evidence="6">
    <location>
        <begin position="464"/>
        <end position="477"/>
    </location>
</feature>
<feature type="compositionally biased region" description="Polar residues" evidence="6">
    <location>
        <begin position="361"/>
        <end position="375"/>
    </location>
</feature>
<evidence type="ECO:0000256" key="6">
    <source>
        <dbReference type="SAM" id="MobiDB-lite"/>
    </source>
</evidence>
<dbReference type="Pfam" id="PF02020">
    <property type="entry name" value="W2"/>
    <property type="match status" value="1"/>
</dbReference>
<dbReference type="PROSITE" id="PS51363">
    <property type="entry name" value="W2"/>
    <property type="match status" value="1"/>
</dbReference>
<organism evidence="10 11">
    <name type="scientific">Paraglomus occultum</name>
    <dbReference type="NCBI Taxonomy" id="144539"/>
    <lineage>
        <taxon>Eukaryota</taxon>
        <taxon>Fungi</taxon>
        <taxon>Fungi incertae sedis</taxon>
        <taxon>Mucoromycota</taxon>
        <taxon>Glomeromycotina</taxon>
        <taxon>Glomeromycetes</taxon>
        <taxon>Paraglomerales</taxon>
        <taxon>Paraglomeraceae</taxon>
        <taxon>Paraglomus</taxon>
    </lineage>
</organism>
<evidence type="ECO:0000256" key="3">
    <source>
        <dbReference type="ARBA" id="ARBA00022771"/>
    </source>
</evidence>
<feature type="compositionally biased region" description="Basic and acidic residues" evidence="6">
    <location>
        <begin position="257"/>
        <end position="269"/>
    </location>
</feature>
<dbReference type="FunFam" id="4.10.1000.10:FF:000003">
    <property type="entry name" value="Zinc finger CCCH domain-containing protein"/>
    <property type="match status" value="2"/>
</dbReference>
<dbReference type="AlphaFoldDB" id="A0A9N9FWJ3"/>
<dbReference type="Gene3D" id="4.10.1000.10">
    <property type="entry name" value="Zinc finger, CCCH-type"/>
    <property type="match status" value="2"/>
</dbReference>
<dbReference type="GO" id="GO:0051252">
    <property type="term" value="P:regulation of RNA metabolic process"/>
    <property type="evidence" value="ECO:0007669"/>
    <property type="project" value="UniProtKB-ARBA"/>
</dbReference>
<dbReference type="EMBL" id="CAJVPJ010000862">
    <property type="protein sequence ID" value="CAG8561258.1"/>
    <property type="molecule type" value="Genomic_DNA"/>
</dbReference>
<dbReference type="InterPro" id="IPR045877">
    <property type="entry name" value="ZFP36-like"/>
</dbReference>
<feature type="zinc finger region" description="C3H1-type" evidence="5">
    <location>
        <begin position="229"/>
        <end position="257"/>
    </location>
</feature>
<dbReference type="PANTHER" id="PTHR12547:SF18">
    <property type="entry name" value="PROTEIN TIS11"/>
    <property type="match status" value="1"/>
</dbReference>
<dbReference type="GO" id="GO:0010468">
    <property type="term" value="P:regulation of gene expression"/>
    <property type="evidence" value="ECO:0007669"/>
    <property type="project" value="UniProtKB-ARBA"/>
</dbReference>
<feature type="compositionally biased region" description="Low complexity" evidence="6">
    <location>
        <begin position="513"/>
        <end position="522"/>
    </location>
</feature>
<dbReference type="PROSITE" id="PS50103">
    <property type="entry name" value="ZF_C3H1"/>
    <property type="match status" value="2"/>
</dbReference>
<feature type="domain" description="Nudix hydrolase" evidence="9">
    <location>
        <begin position="7"/>
        <end position="140"/>
    </location>
</feature>
<dbReference type="Pfam" id="PF00642">
    <property type="entry name" value="zf-CCCH"/>
    <property type="match status" value="2"/>
</dbReference>
<dbReference type="SMART" id="SM00356">
    <property type="entry name" value="ZnF_C3H1"/>
    <property type="match status" value="2"/>
</dbReference>
<comment type="caution">
    <text evidence="10">The sequence shown here is derived from an EMBL/GenBank/DDBJ whole genome shotgun (WGS) entry which is preliminary data.</text>
</comment>
<feature type="domain" description="W2" evidence="8">
    <location>
        <begin position="568"/>
        <end position="729"/>
    </location>
</feature>
<feature type="region of interest" description="Disordered" evidence="6">
    <location>
        <begin position="557"/>
        <end position="576"/>
    </location>
</feature>
<dbReference type="InterPro" id="IPR000086">
    <property type="entry name" value="NUDIX_hydrolase_dom"/>
</dbReference>
<feature type="compositionally biased region" description="Basic and acidic residues" evidence="6">
    <location>
        <begin position="312"/>
        <end position="331"/>
    </location>
</feature>
<dbReference type="Gene3D" id="3.90.79.10">
    <property type="entry name" value="Nucleoside Triphosphate Pyrophosphohydrolase"/>
    <property type="match status" value="1"/>
</dbReference>
<reference evidence="10" key="1">
    <citation type="submission" date="2021-06" db="EMBL/GenBank/DDBJ databases">
        <authorList>
            <person name="Kallberg Y."/>
            <person name="Tangrot J."/>
            <person name="Rosling A."/>
        </authorList>
    </citation>
    <scope>NUCLEOTIDE SEQUENCE</scope>
    <source>
        <strain evidence="10">IA702</strain>
    </source>
</reference>
<feature type="compositionally biased region" description="Polar residues" evidence="6">
    <location>
        <begin position="386"/>
        <end position="405"/>
    </location>
</feature>
<evidence type="ECO:0000256" key="4">
    <source>
        <dbReference type="ARBA" id="ARBA00022833"/>
    </source>
</evidence>
<keyword evidence="2" id="KW-0677">Repeat</keyword>
<dbReference type="OrthoDB" id="410307at2759"/>
<accession>A0A9N9FWJ3</accession>
<dbReference type="PANTHER" id="PTHR12547">
    <property type="entry name" value="CCCH ZINC FINGER/TIS11-RELATED"/>
    <property type="match status" value="1"/>
</dbReference>
<feature type="region of interest" description="Disordered" evidence="6">
    <location>
        <begin position="312"/>
        <end position="332"/>
    </location>
</feature>
<evidence type="ECO:0000256" key="5">
    <source>
        <dbReference type="PROSITE-ProRule" id="PRU00723"/>
    </source>
</evidence>
<evidence type="ECO:0000256" key="2">
    <source>
        <dbReference type="ARBA" id="ARBA00022737"/>
    </source>
</evidence>
<dbReference type="GO" id="GO:0008270">
    <property type="term" value="F:zinc ion binding"/>
    <property type="evidence" value="ECO:0007669"/>
    <property type="project" value="UniProtKB-KW"/>
</dbReference>
<feature type="region of interest" description="Disordered" evidence="6">
    <location>
        <begin position="443"/>
        <end position="536"/>
    </location>
</feature>
<evidence type="ECO:0000256" key="1">
    <source>
        <dbReference type="ARBA" id="ARBA00022723"/>
    </source>
</evidence>
<dbReference type="Proteomes" id="UP000789572">
    <property type="component" value="Unassembled WGS sequence"/>
</dbReference>
<feature type="region of interest" description="Disordered" evidence="6">
    <location>
        <begin position="254"/>
        <end position="282"/>
    </location>
</feature>
<proteinExistence type="predicted"/>
<evidence type="ECO:0000259" key="7">
    <source>
        <dbReference type="PROSITE" id="PS50103"/>
    </source>
</evidence>
<evidence type="ECO:0000313" key="11">
    <source>
        <dbReference type="Proteomes" id="UP000789572"/>
    </source>
</evidence>
<dbReference type="CDD" id="cd11561">
    <property type="entry name" value="W2_eIF5"/>
    <property type="match status" value="1"/>
</dbReference>
<feature type="region of interest" description="Disordered" evidence="6">
    <location>
        <begin position="361"/>
        <end position="419"/>
    </location>
</feature>
<evidence type="ECO:0000259" key="9">
    <source>
        <dbReference type="PROSITE" id="PS51462"/>
    </source>
</evidence>
<dbReference type="InterPro" id="IPR015797">
    <property type="entry name" value="NUDIX_hydrolase-like_dom_sf"/>
</dbReference>
<keyword evidence="3 5" id="KW-0863">Zinc-finger</keyword>
<feature type="compositionally biased region" description="Basic and acidic residues" evidence="6">
    <location>
        <begin position="484"/>
        <end position="512"/>
    </location>
</feature>
<dbReference type="InterPro" id="IPR000571">
    <property type="entry name" value="Znf_CCCH"/>
</dbReference>
<keyword evidence="11" id="KW-1185">Reference proteome</keyword>
<dbReference type="Gene3D" id="1.25.40.180">
    <property type="match status" value="1"/>
</dbReference>
<protein>
    <submittedName>
        <fullName evidence="10">9746_t:CDS:1</fullName>
    </submittedName>
</protein>
<sequence>MDENKSQPLHVTGILVYRIQRQVEFLLLNDTFGHKKYWSAPKGEVIGQEDELKCALRNTTELTGLSVRDLNIIDKDNFRAEIKYLAGTRPKRVAYYLAQASDHVRVFTASEGLNFAWFPLNVAVEKVIYRSMQDVIKQASAFIESNKLTRSSEAPARQRPPKSPFISDRLETRMKNLNLALPLDSQRQAMSRQRLELAREQRQHHRTEKLGNGFVSPLQSPVMTYDNPLYKTRLCERFETEGFCPYGPKCTFAHGTNELRERPTSEEKTGSPPTARDGPENPLYKTRLCERFMKENFCQYGPKCNFAHGEHELRERPQSSAPHRDNGDQLNHHPVMTEQSQKTVDQSHKQQFGYHMSSQNFQHAQNSTQQGQQLSHHLPPTPTTPQFQHGYQATGEQRQHQLRTYRSNEFDRTSSSASTFIRSEMPNNIFGRISVLSQSDSMRPIPAAPLTPPASSHDLSSDNDYPKDDLRSRHTDHSSANGDTDPRVDRTHKNPVEQKEKKDDKDHKEQKEVSSVQSSSSSPKTSNNGRRRVADNDTIGDKKWIVEYSDDDFDKLRPAKKTESSKSNSDKQSHEDSLINEMKRMFAQSEEQSRTISDDIKDITRFEIRHDLSKHQLFVVLIRSLYEDATWEKVNKDLVKREKLFKKFVDSSQDQIAFLRSWEKFLLQHNRRLTSKAPILFKMFYDHDYVEEDSVLDWYGQNSESNEVRKKCEIFVNWLKNAEEEESDAV</sequence>
<dbReference type="SUPFAM" id="SSF48371">
    <property type="entry name" value="ARM repeat"/>
    <property type="match status" value="1"/>
</dbReference>
<dbReference type="InterPro" id="IPR016024">
    <property type="entry name" value="ARM-type_fold"/>
</dbReference>
<feature type="zinc finger region" description="C3H1-type" evidence="5">
    <location>
        <begin position="283"/>
        <end position="311"/>
    </location>
</feature>
<evidence type="ECO:0000259" key="8">
    <source>
        <dbReference type="PROSITE" id="PS51363"/>
    </source>
</evidence>
<dbReference type="PROSITE" id="PS51462">
    <property type="entry name" value="NUDIX"/>
    <property type="match status" value="1"/>
</dbReference>